<keyword evidence="4" id="KW-1185">Reference proteome</keyword>
<dbReference type="GO" id="GO:0016628">
    <property type="term" value="F:oxidoreductase activity, acting on the CH-CH group of donors, NAD or NADP as acceptor"/>
    <property type="evidence" value="ECO:0007669"/>
    <property type="project" value="InterPro"/>
</dbReference>
<dbReference type="Pfam" id="PF00107">
    <property type="entry name" value="ADH_zinc_N"/>
    <property type="match status" value="1"/>
</dbReference>
<dbReference type="InterPro" id="IPR013149">
    <property type="entry name" value="ADH-like_C"/>
</dbReference>
<dbReference type="CDD" id="cd05288">
    <property type="entry name" value="PGDH"/>
    <property type="match status" value="1"/>
</dbReference>
<dbReference type="SUPFAM" id="SSF51735">
    <property type="entry name" value="NAD(P)-binding Rossmann-fold domains"/>
    <property type="match status" value="1"/>
</dbReference>
<name>A0A2M9FX51_9PROT</name>
<comment type="caution">
    <text evidence="3">The sequence shown here is derived from an EMBL/GenBank/DDBJ whole genome shotgun (WGS) entry which is preliminary data.</text>
</comment>
<dbReference type="SUPFAM" id="SSF50129">
    <property type="entry name" value="GroES-like"/>
    <property type="match status" value="1"/>
</dbReference>
<dbReference type="InterPro" id="IPR045010">
    <property type="entry name" value="MDR_fam"/>
</dbReference>
<dbReference type="AlphaFoldDB" id="A0A2M9FX51"/>
<dbReference type="FunFam" id="3.40.50.720:FF:000121">
    <property type="entry name" value="Prostaglandin reductase 2"/>
    <property type="match status" value="1"/>
</dbReference>
<protein>
    <submittedName>
        <fullName evidence="3">NADP-dependent oxidoreductase</fullName>
    </submittedName>
</protein>
<dbReference type="InterPro" id="IPR041694">
    <property type="entry name" value="ADH_N_2"/>
</dbReference>
<reference evidence="3 4" key="1">
    <citation type="submission" date="2017-11" db="EMBL/GenBank/DDBJ databases">
        <title>Draft genome sequence of Rhizobiales bacterium SY3-13.</title>
        <authorList>
            <person name="Sun C."/>
        </authorList>
    </citation>
    <scope>NUCLEOTIDE SEQUENCE [LARGE SCALE GENOMIC DNA]</scope>
    <source>
        <strain evidence="3 4">SY3-13</strain>
    </source>
</reference>
<feature type="domain" description="Enoyl reductase (ER)" evidence="2">
    <location>
        <begin position="15"/>
        <end position="328"/>
    </location>
</feature>
<evidence type="ECO:0000259" key="2">
    <source>
        <dbReference type="SMART" id="SM00829"/>
    </source>
</evidence>
<dbReference type="InterPro" id="IPR011032">
    <property type="entry name" value="GroES-like_sf"/>
</dbReference>
<sequence length="335" mass="35628">MSVNRQVVIRELPQGELKPEHFERREGEMPSIAEGEVLVKTILMSIDAANRAWMQGATYRDAVKAGDVMHTYAIGEVVESKADSLAAGDIVATESGWAEYAAVRAGAAEKLPALRPLSHLLSVYGIAGKTAYHGLVGVGRPKAGETVVVSAAAGSVGIFVGQIAKALGCRAVGIAGGREKCDWVVDELGFDACVDYRAGNLFRELKAACPDGVDIYFDNVGGQILETVLFQMNEKGRVVCCGAVSQYDTTSPSGPRNLPGLVVVKRLRMEGFIVMDFADDDDSALADLRRWVEAGKVKVVEDVVDGLENAPGALIGLLAGENRGKRMVRVAPDPV</sequence>
<dbReference type="RefSeq" id="WP_109792984.1">
    <property type="nucleotide sequence ID" value="NZ_PHIG01000048.1"/>
</dbReference>
<proteinExistence type="predicted"/>
<evidence type="ECO:0000313" key="3">
    <source>
        <dbReference type="EMBL" id="PJK28036.1"/>
    </source>
</evidence>
<keyword evidence="1" id="KW-0560">Oxidoreductase</keyword>
<evidence type="ECO:0000313" key="4">
    <source>
        <dbReference type="Proteomes" id="UP000229498"/>
    </source>
</evidence>
<dbReference type="Gene3D" id="3.40.50.720">
    <property type="entry name" value="NAD(P)-binding Rossmann-like Domain"/>
    <property type="match status" value="1"/>
</dbReference>
<accession>A0A2M9FX51</accession>
<dbReference type="InterPro" id="IPR020843">
    <property type="entry name" value="ER"/>
</dbReference>
<dbReference type="EMBL" id="PHIG01000048">
    <property type="protein sequence ID" value="PJK28036.1"/>
    <property type="molecule type" value="Genomic_DNA"/>
</dbReference>
<dbReference type="Gene3D" id="3.90.180.10">
    <property type="entry name" value="Medium-chain alcohol dehydrogenases, catalytic domain"/>
    <property type="match status" value="1"/>
</dbReference>
<gene>
    <name evidence="3" type="ORF">CVT23_18530</name>
</gene>
<dbReference type="PANTHER" id="PTHR43205:SF7">
    <property type="entry name" value="PROSTAGLANDIN REDUCTASE 1"/>
    <property type="match status" value="1"/>
</dbReference>
<evidence type="ECO:0000256" key="1">
    <source>
        <dbReference type="ARBA" id="ARBA00023002"/>
    </source>
</evidence>
<dbReference type="SMART" id="SM00829">
    <property type="entry name" value="PKS_ER"/>
    <property type="match status" value="1"/>
</dbReference>
<dbReference type="Pfam" id="PF16884">
    <property type="entry name" value="ADH_N_2"/>
    <property type="match status" value="1"/>
</dbReference>
<dbReference type="OrthoDB" id="9805663at2"/>
<dbReference type="Proteomes" id="UP000229498">
    <property type="component" value="Unassembled WGS sequence"/>
</dbReference>
<dbReference type="InterPro" id="IPR036291">
    <property type="entry name" value="NAD(P)-bd_dom_sf"/>
</dbReference>
<organism evidence="3 4">
    <name type="scientific">Minwuia thermotolerans</name>
    <dbReference type="NCBI Taxonomy" id="2056226"/>
    <lineage>
        <taxon>Bacteria</taxon>
        <taxon>Pseudomonadati</taxon>
        <taxon>Pseudomonadota</taxon>
        <taxon>Alphaproteobacteria</taxon>
        <taxon>Minwuiales</taxon>
        <taxon>Minwuiaceae</taxon>
        <taxon>Minwuia</taxon>
    </lineage>
</organism>
<dbReference type="PANTHER" id="PTHR43205">
    <property type="entry name" value="PROSTAGLANDIN REDUCTASE"/>
    <property type="match status" value="1"/>
</dbReference>